<dbReference type="GO" id="GO:0006281">
    <property type="term" value="P:DNA repair"/>
    <property type="evidence" value="ECO:0007669"/>
    <property type="project" value="UniProtKB-KW"/>
</dbReference>
<dbReference type="GO" id="GO:0007064">
    <property type="term" value="P:mitotic sister chromatid cohesion"/>
    <property type="evidence" value="ECO:0007669"/>
    <property type="project" value="InterPro"/>
</dbReference>
<organism evidence="9 10">
    <name type="scientific">Raphanus sativus</name>
    <name type="common">Radish</name>
    <name type="synonym">Raphanus raphanistrum var. sativus</name>
    <dbReference type="NCBI Taxonomy" id="3726"/>
    <lineage>
        <taxon>Eukaryota</taxon>
        <taxon>Viridiplantae</taxon>
        <taxon>Streptophyta</taxon>
        <taxon>Embryophyta</taxon>
        <taxon>Tracheophyta</taxon>
        <taxon>Spermatophyta</taxon>
        <taxon>Magnoliopsida</taxon>
        <taxon>eudicotyledons</taxon>
        <taxon>Gunneridae</taxon>
        <taxon>Pentapetalae</taxon>
        <taxon>rosids</taxon>
        <taxon>malvids</taxon>
        <taxon>Brassicales</taxon>
        <taxon>Brassicaceae</taxon>
        <taxon>Brassiceae</taxon>
        <taxon>Raphanus</taxon>
    </lineage>
</organism>
<keyword evidence="6" id="KW-0539">Nucleus</keyword>
<reference evidence="10" key="2">
    <citation type="submission" date="2025-08" db="UniProtKB">
        <authorList>
            <consortium name="RefSeq"/>
        </authorList>
    </citation>
    <scope>IDENTIFICATION</scope>
    <source>
        <tissue evidence="10">Leaf</tissue>
    </source>
</reference>
<dbReference type="Proteomes" id="UP000504610">
    <property type="component" value="Chromosome 1"/>
</dbReference>
<gene>
    <name evidence="10" type="primary">LOC108844114</name>
</gene>
<feature type="compositionally biased region" description="Basic residues" evidence="8">
    <location>
        <begin position="395"/>
        <end position="405"/>
    </location>
</feature>
<evidence type="ECO:0000256" key="6">
    <source>
        <dbReference type="ARBA" id="ARBA00023242"/>
    </source>
</evidence>
<dbReference type="InterPro" id="IPR039776">
    <property type="entry name" value="Pds5"/>
</dbReference>
<keyword evidence="4" id="KW-0498">Mitosis</keyword>
<feature type="compositionally biased region" description="Basic and acidic residues" evidence="8">
    <location>
        <begin position="490"/>
        <end position="503"/>
    </location>
</feature>
<dbReference type="GeneID" id="108844114"/>
<evidence type="ECO:0000313" key="10">
    <source>
        <dbReference type="RefSeq" id="XP_056845329.1"/>
    </source>
</evidence>
<dbReference type="PANTHER" id="PTHR12663:SF35">
    <property type="entry name" value="TUDOR DOMAIN-CONTAINING PROTEIN"/>
    <property type="match status" value="1"/>
</dbReference>
<feature type="compositionally biased region" description="Basic and acidic residues" evidence="8">
    <location>
        <begin position="695"/>
        <end position="717"/>
    </location>
</feature>
<dbReference type="CDD" id="cd20404">
    <property type="entry name" value="Tudor_Agenet_AtEML-like"/>
    <property type="match status" value="1"/>
</dbReference>
<dbReference type="KEGG" id="rsz:108844114"/>
<feature type="compositionally biased region" description="Polar residues" evidence="8">
    <location>
        <begin position="782"/>
        <end position="793"/>
    </location>
</feature>
<dbReference type="RefSeq" id="XP_056845329.1">
    <property type="nucleotide sequence ID" value="XM_056989349.1"/>
</dbReference>
<feature type="compositionally biased region" description="Basic and acidic residues" evidence="8">
    <location>
        <begin position="515"/>
        <end position="534"/>
    </location>
</feature>
<feature type="compositionally biased region" description="Basic and acidic residues" evidence="8">
    <location>
        <begin position="309"/>
        <end position="325"/>
    </location>
</feature>
<feature type="compositionally biased region" description="Acidic residues" evidence="8">
    <location>
        <begin position="737"/>
        <end position="746"/>
    </location>
</feature>
<dbReference type="GO" id="GO:0051301">
    <property type="term" value="P:cell division"/>
    <property type="evidence" value="ECO:0007669"/>
    <property type="project" value="UniProtKB-KW"/>
</dbReference>
<evidence type="ECO:0000256" key="5">
    <source>
        <dbReference type="ARBA" id="ARBA00023204"/>
    </source>
</evidence>
<dbReference type="GO" id="GO:0035825">
    <property type="term" value="P:homologous recombination"/>
    <property type="evidence" value="ECO:0007669"/>
    <property type="project" value="UniProtKB-ARBA"/>
</dbReference>
<dbReference type="Pfam" id="PF20168">
    <property type="entry name" value="PDS5"/>
    <property type="match status" value="1"/>
</dbReference>
<dbReference type="InterPro" id="IPR016024">
    <property type="entry name" value="ARM-type_fold"/>
</dbReference>
<dbReference type="OrthoDB" id="200660at2759"/>
<feature type="region of interest" description="Disordered" evidence="8">
    <location>
        <begin position="646"/>
        <end position="793"/>
    </location>
</feature>
<evidence type="ECO:0000256" key="1">
    <source>
        <dbReference type="ARBA" id="ARBA00004123"/>
    </source>
</evidence>
<keyword evidence="7" id="KW-0131">Cell cycle</keyword>
<proteinExistence type="predicted"/>
<feature type="compositionally biased region" description="Basic and acidic residues" evidence="8">
    <location>
        <begin position="747"/>
        <end position="760"/>
    </location>
</feature>
<reference evidence="9" key="1">
    <citation type="journal article" date="2019" name="Database">
        <title>The radish genome database (RadishGD): an integrated information resource for radish genomics.</title>
        <authorList>
            <person name="Yu H.J."/>
            <person name="Baek S."/>
            <person name="Lee Y.J."/>
            <person name="Cho A."/>
            <person name="Mun J.H."/>
        </authorList>
    </citation>
    <scope>NUCLEOTIDE SEQUENCE [LARGE SCALE GENOMIC DNA]</scope>
    <source>
        <strain evidence="9">cv. WK10039</strain>
    </source>
</reference>
<evidence type="ECO:0000256" key="3">
    <source>
        <dbReference type="ARBA" id="ARBA00022763"/>
    </source>
</evidence>
<name>A0A9W3C1F2_RAPSA</name>
<dbReference type="PANTHER" id="PTHR12663">
    <property type="entry name" value="ANDROGEN INDUCED INHIBITOR OF PROLIFERATION AS3 / PDS5-RELATED"/>
    <property type="match status" value="1"/>
</dbReference>
<keyword evidence="9" id="KW-1185">Reference proteome</keyword>
<dbReference type="Gene3D" id="2.30.30.140">
    <property type="match status" value="1"/>
</dbReference>
<evidence type="ECO:0000256" key="8">
    <source>
        <dbReference type="SAM" id="MobiDB-lite"/>
    </source>
</evidence>
<keyword evidence="3" id="KW-0227">DNA damage</keyword>
<feature type="compositionally biased region" description="Basic and acidic residues" evidence="8">
    <location>
        <begin position="577"/>
        <end position="590"/>
    </location>
</feature>
<comment type="subcellular location">
    <subcellularLocation>
        <location evidence="1">Nucleus</location>
    </subcellularLocation>
</comment>
<evidence type="ECO:0000256" key="7">
    <source>
        <dbReference type="ARBA" id="ARBA00023306"/>
    </source>
</evidence>
<dbReference type="GO" id="GO:0005634">
    <property type="term" value="C:nucleus"/>
    <property type="evidence" value="ECO:0007669"/>
    <property type="project" value="UniProtKB-SubCell"/>
</dbReference>
<dbReference type="SUPFAM" id="SSF48371">
    <property type="entry name" value="ARM repeat"/>
    <property type="match status" value="1"/>
</dbReference>
<evidence type="ECO:0000313" key="9">
    <source>
        <dbReference type="Proteomes" id="UP000504610"/>
    </source>
</evidence>
<dbReference type="AlphaFoldDB" id="A0A9W3C1F2"/>
<feature type="region of interest" description="Disordered" evidence="8">
    <location>
        <begin position="309"/>
        <end position="590"/>
    </location>
</feature>
<keyword evidence="2" id="KW-0132">Cell division</keyword>
<evidence type="ECO:0000256" key="2">
    <source>
        <dbReference type="ARBA" id="ARBA00022618"/>
    </source>
</evidence>
<sequence length="793" mass="88832">MMFSEEEKMGSPLVGETQLSESLVNAGKNLLKPHSSTQALLHLLNEAEAQLSKLVQDPTVAVQNGLRPLMKALVSAHLLRNLDSDVRVCVVSCLTEIMRITAPEAPYNDDQMKEIFQVTVRAFGKLADDTSCPSYKKAVTVLDTVSRVRLSSVMLDLECDDLILNMFRQFLKVIRPNHPESVLLSMEAIMVTVIHESEQVPMDLLQVLLAAVNKESQDVSPMAWWLVEKVIISCACKLQPCIMAALKSTRSSLDMYSPVVLAICQGEAEAYIVVKPKHYLGQLDFSLSRKGTMSKRLARCAHGDDDKVKDGYDLKQVRSESRDAETEPGSTRRRGRKLSSMMNSEKGCSFKTSSSSKKMQEKEVGKLTAKKASLPSKVGQTNQAAVVSSLSPSSRPKKGSRKRRSRSEIEDTNLDAGCLATPASKKQIMKKENPEEDFMESDLEKPQGSIKTAKSSKKDRTQNGSAKASAKKPLAKSKDERAQNGSAKASAEKALAKFKDERAQNGLAKTSAKKPLAESKRVEDSWRKPVHSESKAASMDSHIRQSSKSKKQMSRAVTPSTKESEQTPRSHPKRKRTAGEEVESSHKSEELVGKRMKVWWPLDKKFYEGVVKSYCSRTKRHEVSYSDGDVEILDLKKERWELQNVKQEKEIDLPDSTLLSDIRGMQKAKKSKNVSKNVELSRSWKKNDSVTNSSKLKDVSKSREEKNLKEPNAETGRRKGRTEKRQMVTLPMHQEPNEEPNTEEQERESAKEPRTDTKLIEEEEDMSEEILRDEYTSVPPETVQSSEGTGRRD</sequence>
<evidence type="ECO:0000256" key="4">
    <source>
        <dbReference type="ARBA" id="ARBA00022776"/>
    </source>
</evidence>
<dbReference type="GO" id="GO:0000785">
    <property type="term" value="C:chromatin"/>
    <property type="evidence" value="ECO:0007669"/>
    <property type="project" value="TreeGrafter"/>
</dbReference>
<keyword evidence="5" id="KW-0234">DNA repair</keyword>
<accession>A0A9W3C1F2</accession>
<dbReference type="SUPFAM" id="SSF63748">
    <property type="entry name" value="Tudor/PWWP/MBT"/>
    <property type="match status" value="1"/>
</dbReference>
<protein>
    <submittedName>
        <fullName evidence="10">Sister chromatid cohesion protein PDS5 homolog E</fullName>
    </submittedName>
</protein>